<dbReference type="AlphaFoldDB" id="A0AAE5S3A5"/>
<evidence type="ECO:0000313" key="1">
    <source>
        <dbReference type="EMBL" id="POQ00713.1"/>
    </source>
</evidence>
<comment type="caution">
    <text evidence="1">The sequence shown here is derived from an EMBL/GenBank/DDBJ whole genome shotgun (WGS) entry which is preliminary data.</text>
</comment>
<organism evidence="1 2">
    <name type="scientific">Pseudomonas syringae pv. syringae</name>
    <dbReference type="NCBI Taxonomy" id="321"/>
    <lineage>
        <taxon>Bacteria</taxon>
        <taxon>Pseudomonadati</taxon>
        <taxon>Pseudomonadota</taxon>
        <taxon>Gammaproteobacteria</taxon>
        <taxon>Pseudomonadales</taxon>
        <taxon>Pseudomonadaceae</taxon>
        <taxon>Pseudomonas</taxon>
        <taxon>Pseudomonas syringae</taxon>
    </lineage>
</organism>
<dbReference type="Proteomes" id="UP000237295">
    <property type="component" value="Unassembled WGS sequence"/>
</dbReference>
<reference evidence="1 2" key="1">
    <citation type="submission" date="2017-03" db="EMBL/GenBank/DDBJ databases">
        <authorList>
            <person name="Hulin M.T."/>
        </authorList>
    </citation>
    <scope>NUCLEOTIDE SEQUENCE [LARGE SCALE GENOMIC DNA]</scope>
    <source>
        <strain evidence="1 2">5264</strain>
    </source>
</reference>
<proteinExistence type="predicted"/>
<evidence type="ECO:0000313" key="2">
    <source>
        <dbReference type="Proteomes" id="UP000237295"/>
    </source>
</evidence>
<gene>
    <name evidence="1" type="ORF">CXB42_25900</name>
</gene>
<name>A0AAE5S3A5_PSESY</name>
<protein>
    <submittedName>
        <fullName evidence="1">Uncharacterized protein</fullName>
    </submittedName>
</protein>
<accession>A0AAE5S3A5</accession>
<sequence length="99" mass="11032">MQILIAQLPDGQVETVNSTDAWHVKPHNWLAISILRTDLRGQACKKLGDFYWLRHGWLLAIGLASGAPATHRYDLDMNETPLSALTCWKPASLSFCLTA</sequence>
<dbReference type="EMBL" id="NBAQ01000023">
    <property type="protein sequence ID" value="POQ00713.1"/>
    <property type="molecule type" value="Genomic_DNA"/>
</dbReference>